<dbReference type="AlphaFoldDB" id="A0A4R5KHS1"/>
<keyword evidence="1" id="KW-0813">Transport</keyword>
<organism evidence="5 6">
    <name type="scientific">Paenibacillus piri</name>
    <dbReference type="NCBI Taxonomy" id="2547395"/>
    <lineage>
        <taxon>Bacteria</taxon>
        <taxon>Bacillati</taxon>
        <taxon>Bacillota</taxon>
        <taxon>Bacilli</taxon>
        <taxon>Bacillales</taxon>
        <taxon>Paenibacillaceae</taxon>
        <taxon>Paenibacillus</taxon>
    </lineage>
</organism>
<evidence type="ECO:0000259" key="4">
    <source>
        <dbReference type="Pfam" id="PF00005"/>
    </source>
</evidence>
<dbReference type="OrthoDB" id="9804819at2"/>
<dbReference type="Proteomes" id="UP000295636">
    <property type="component" value="Unassembled WGS sequence"/>
</dbReference>
<dbReference type="Gene3D" id="3.40.50.300">
    <property type="entry name" value="P-loop containing nucleotide triphosphate hydrolases"/>
    <property type="match status" value="1"/>
</dbReference>
<comment type="caution">
    <text evidence="5">The sequence shown here is derived from an EMBL/GenBank/DDBJ whole genome shotgun (WGS) entry which is preliminary data.</text>
</comment>
<keyword evidence="2" id="KW-0547">Nucleotide-binding</keyword>
<dbReference type="InterPro" id="IPR027417">
    <property type="entry name" value="P-loop_NTPase"/>
</dbReference>
<proteinExistence type="predicted"/>
<dbReference type="InterPro" id="IPR003439">
    <property type="entry name" value="ABC_transporter-like_ATP-bd"/>
</dbReference>
<feature type="domain" description="ABC transporter" evidence="4">
    <location>
        <begin position="17"/>
        <end position="153"/>
    </location>
</feature>
<keyword evidence="6" id="KW-1185">Reference proteome</keyword>
<dbReference type="PANTHER" id="PTHR42939:SF1">
    <property type="entry name" value="ABC TRANSPORTER ATP-BINDING PROTEIN ALBC-RELATED"/>
    <property type="match status" value="1"/>
</dbReference>
<reference evidence="5 6" key="1">
    <citation type="submission" date="2019-03" db="EMBL/GenBank/DDBJ databases">
        <title>This is whole genome sequence of Paenibacillus sp MS74 strain.</title>
        <authorList>
            <person name="Trinh H.N."/>
        </authorList>
    </citation>
    <scope>NUCLEOTIDE SEQUENCE [LARGE SCALE GENOMIC DNA]</scope>
    <source>
        <strain evidence="5 6">MS74</strain>
    </source>
</reference>
<name>A0A4R5KHS1_9BACL</name>
<accession>A0A4R5KHS1</accession>
<dbReference type="SUPFAM" id="SSF52540">
    <property type="entry name" value="P-loop containing nucleoside triphosphate hydrolases"/>
    <property type="match status" value="1"/>
</dbReference>
<evidence type="ECO:0000313" key="5">
    <source>
        <dbReference type="EMBL" id="TDF95039.1"/>
    </source>
</evidence>
<evidence type="ECO:0000256" key="1">
    <source>
        <dbReference type="ARBA" id="ARBA00022448"/>
    </source>
</evidence>
<keyword evidence="3 5" id="KW-0067">ATP-binding</keyword>
<evidence type="ECO:0000256" key="2">
    <source>
        <dbReference type="ARBA" id="ARBA00022741"/>
    </source>
</evidence>
<dbReference type="PANTHER" id="PTHR42939">
    <property type="entry name" value="ABC TRANSPORTER ATP-BINDING PROTEIN ALBC-RELATED"/>
    <property type="match status" value="1"/>
</dbReference>
<evidence type="ECO:0000313" key="6">
    <source>
        <dbReference type="Proteomes" id="UP000295636"/>
    </source>
</evidence>
<protein>
    <submittedName>
        <fullName evidence="5">ABC transporter ATP-binding protein</fullName>
    </submittedName>
</protein>
<dbReference type="Pfam" id="PF00005">
    <property type="entry name" value="ABC_tran"/>
    <property type="match status" value="1"/>
</dbReference>
<dbReference type="GO" id="GO:0016887">
    <property type="term" value="F:ATP hydrolysis activity"/>
    <property type="evidence" value="ECO:0007669"/>
    <property type="project" value="InterPro"/>
</dbReference>
<evidence type="ECO:0000256" key="3">
    <source>
        <dbReference type="ARBA" id="ARBA00022840"/>
    </source>
</evidence>
<gene>
    <name evidence="5" type="ORF">E1757_21105</name>
</gene>
<dbReference type="CDD" id="cd03230">
    <property type="entry name" value="ABC_DR_subfamily_A"/>
    <property type="match status" value="1"/>
</dbReference>
<sequence length="167" mass="18629">MIQVEHAVKAFGSKSALNDISFTVEEGRIVGLLGTNGAGKSTLLKTAAGLLRLDRGLIRIDGKPPGMSTRGMMAYLPDTDGWYSWMKLADAMQYMKDMYWDWDDAKARYLLDFFGLHINTFIQQASRGTRAKMKLLLALSRQAKYLLLDEPFAGIDPLPASRSPRPL</sequence>
<dbReference type="EMBL" id="SMRT01000011">
    <property type="protein sequence ID" value="TDF95039.1"/>
    <property type="molecule type" value="Genomic_DNA"/>
</dbReference>
<dbReference type="InterPro" id="IPR051782">
    <property type="entry name" value="ABC_Transporter_VariousFunc"/>
</dbReference>
<dbReference type="GO" id="GO:0005524">
    <property type="term" value="F:ATP binding"/>
    <property type="evidence" value="ECO:0007669"/>
    <property type="project" value="UniProtKB-KW"/>
</dbReference>
<dbReference type="RefSeq" id="WP_133231802.1">
    <property type="nucleotide sequence ID" value="NZ_SMRT01000011.1"/>
</dbReference>